<keyword evidence="1" id="KW-0343">GTPase activation</keyword>
<evidence type="ECO:0000313" key="3">
    <source>
        <dbReference type="EMBL" id="DAD23024.1"/>
    </source>
</evidence>
<dbReference type="SMART" id="SM00285">
    <property type="entry name" value="PBD"/>
    <property type="match status" value="1"/>
</dbReference>
<accession>A0A822XN28</accession>
<proteinExistence type="predicted"/>
<keyword evidence="4" id="KW-1185">Reference proteome</keyword>
<dbReference type="EMBL" id="DUZY01000001">
    <property type="protein sequence ID" value="DAD23024.1"/>
    <property type="molecule type" value="Genomic_DNA"/>
</dbReference>
<organism evidence="3 4">
    <name type="scientific">Nelumbo nucifera</name>
    <name type="common">Sacred lotus</name>
    <dbReference type="NCBI Taxonomy" id="4432"/>
    <lineage>
        <taxon>Eukaryota</taxon>
        <taxon>Viridiplantae</taxon>
        <taxon>Streptophyta</taxon>
        <taxon>Embryophyta</taxon>
        <taxon>Tracheophyta</taxon>
        <taxon>Spermatophyta</taxon>
        <taxon>Magnoliopsida</taxon>
        <taxon>Proteales</taxon>
        <taxon>Nelumbonaceae</taxon>
        <taxon>Nelumbo</taxon>
    </lineage>
</organism>
<comment type="caution">
    <text evidence="3">The sequence shown here is derived from an EMBL/GenBank/DDBJ whole genome shotgun (WGS) entry which is preliminary data.</text>
</comment>
<feature type="domain" description="CRIB" evidence="2">
    <location>
        <begin position="11"/>
        <end position="45"/>
    </location>
</feature>
<dbReference type="Proteomes" id="UP000607653">
    <property type="component" value="Unassembled WGS sequence"/>
</dbReference>
<reference evidence="3 4" key="1">
    <citation type="journal article" date="2020" name="Mol. Biol. Evol.">
        <title>Distinct Expression and Methylation Patterns for Genes with Different Fates following a Single Whole-Genome Duplication in Flowering Plants.</title>
        <authorList>
            <person name="Shi T."/>
            <person name="Rahmani R.S."/>
            <person name="Gugger P.F."/>
            <person name="Wang M."/>
            <person name="Li H."/>
            <person name="Zhang Y."/>
            <person name="Li Z."/>
            <person name="Wang Q."/>
            <person name="Van de Peer Y."/>
            <person name="Marchal K."/>
            <person name="Chen J."/>
        </authorList>
    </citation>
    <scope>NUCLEOTIDE SEQUENCE [LARGE SCALE GENOMIC DNA]</scope>
    <source>
        <tissue evidence="3">Leaf</tissue>
    </source>
</reference>
<protein>
    <recommendedName>
        <fullName evidence="2">CRIB domain-containing protein</fullName>
    </recommendedName>
</protein>
<dbReference type="GO" id="GO:0005096">
    <property type="term" value="F:GTPase activator activity"/>
    <property type="evidence" value="ECO:0007669"/>
    <property type="project" value="UniProtKB-KW"/>
</dbReference>
<sequence length="82" mass="9156">MEREDICVMDISWPTNVRHVSHLTSDRYNGILGLPVEFETDVPSRVPSAKFHSRTLSVPLFVCFLCSSSASSLYKNPKVISG</sequence>
<dbReference type="PANTHER" id="PTHR23177:SF64">
    <property type="entry name" value="RHO GTPASE-ACTIVATING PROTEIN 1"/>
    <property type="match status" value="1"/>
</dbReference>
<dbReference type="PANTHER" id="PTHR23177">
    <property type="entry name" value="MKIAA1688 PROTEIN"/>
    <property type="match status" value="1"/>
</dbReference>
<dbReference type="CDD" id="cd00132">
    <property type="entry name" value="CRIB"/>
    <property type="match status" value="1"/>
</dbReference>
<dbReference type="InterPro" id="IPR000095">
    <property type="entry name" value="CRIB_dom"/>
</dbReference>
<gene>
    <name evidence="3" type="ORF">HUJ06_024487</name>
</gene>
<evidence type="ECO:0000259" key="2">
    <source>
        <dbReference type="SMART" id="SM00285"/>
    </source>
</evidence>
<dbReference type="AlphaFoldDB" id="A0A822XN28"/>
<evidence type="ECO:0000256" key="1">
    <source>
        <dbReference type="ARBA" id="ARBA00022468"/>
    </source>
</evidence>
<evidence type="ECO:0000313" key="4">
    <source>
        <dbReference type="Proteomes" id="UP000607653"/>
    </source>
</evidence>
<name>A0A822XN28_NELNU</name>
<dbReference type="InterPro" id="IPR044785">
    <property type="entry name" value="RopGAP1-5"/>
</dbReference>